<evidence type="ECO:0000256" key="9">
    <source>
        <dbReference type="HAMAP-Rule" id="MF_01023"/>
    </source>
</evidence>
<evidence type="ECO:0000256" key="4">
    <source>
        <dbReference type="ARBA" id="ARBA00022576"/>
    </source>
</evidence>
<evidence type="ECO:0000256" key="5">
    <source>
        <dbReference type="ARBA" id="ARBA00022679"/>
    </source>
</evidence>
<protein>
    <recommendedName>
        <fullName evidence="9">Histidinol-phosphate aminotransferase</fullName>
        <ecNumber evidence="9">2.6.1.9</ecNumber>
    </recommendedName>
    <alternativeName>
        <fullName evidence="9">Imidazole acetol-phosphate transaminase</fullName>
    </alternativeName>
</protein>
<organism evidence="11 12">
    <name type="scientific">Oceanobacillus kimchii</name>
    <dbReference type="NCBI Taxonomy" id="746691"/>
    <lineage>
        <taxon>Bacteria</taxon>
        <taxon>Bacillati</taxon>
        <taxon>Bacillota</taxon>
        <taxon>Bacilli</taxon>
        <taxon>Bacillales</taxon>
        <taxon>Bacillaceae</taxon>
        <taxon>Oceanobacillus</taxon>
    </lineage>
</organism>
<dbReference type="EMBL" id="BSKO01000001">
    <property type="protein sequence ID" value="GLO64876.1"/>
    <property type="molecule type" value="Genomic_DNA"/>
</dbReference>
<dbReference type="CDD" id="cd00609">
    <property type="entry name" value="AAT_like"/>
    <property type="match status" value="1"/>
</dbReference>
<dbReference type="NCBIfam" id="TIGR01141">
    <property type="entry name" value="hisC"/>
    <property type="match status" value="1"/>
</dbReference>
<dbReference type="PROSITE" id="PS00599">
    <property type="entry name" value="AA_TRANSFER_CLASS_2"/>
    <property type="match status" value="1"/>
</dbReference>
<dbReference type="EC" id="2.6.1.9" evidence="9"/>
<proteinExistence type="inferred from homology"/>
<gene>
    <name evidence="11" type="primary">hisC_1</name>
    <name evidence="9" type="synonym">hisC</name>
    <name evidence="11" type="ORF">MACH08_06600</name>
</gene>
<dbReference type="InterPro" id="IPR015424">
    <property type="entry name" value="PyrdxlP-dep_Trfase"/>
</dbReference>
<dbReference type="InterPro" id="IPR050106">
    <property type="entry name" value="HistidinolP_aminotransfase"/>
</dbReference>
<dbReference type="SUPFAM" id="SSF53383">
    <property type="entry name" value="PLP-dependent transferases"/>
    <property type="match status" value="1"/>
</dbReference>
<comment type="pathway">
    <text evidence="2 9">Amino-acid biosynthesis; L-histidine biosynthesis; L-histidine from 5-phospho-alpha-D-ribose 1-diphosphate: step 7/9.</text>
</comment>
<evidence type="ECO:0000256" key="3">
    <source>
        <dbReference type="ARBA" id="ARBA00011738"/>
    </source>
</evidence>
<dbReference type="GO" id="GO:0008483">
    <property type="term" value="F:transaminase activity"/>
    <property type="evidence" value="ECO:0007669"/>
    <property type="project" value="UniProtKB-KW"/>
</dbReference>
<evidence type="ECO:0000256" key="6">
    <source>
        <dbReference type="ARBA" id="ARBA00022898"/>
    </source>
</evidence>
<keyword evidence="4 9" id="KW-0032">Aminotransferase</keyword>
<evidence type="ECO:0000313" key="11">
    <source>
        <dbReference type="EMBL" id="GLO64876.1"/>
    </source>
</evidence>
<comment type="caution">
    <text evidence="11">The sequence shown here is derived from an EMBL/GenBank/DDBJ whole genome shotgun (WGS) entry which is preliminary data.</text>
</comment>
<dbReference type="InterPro" id="IPR015421">
    <property type="entry name" value="PyrdxlP-dep_Trfase_major"/>
</dbReference>
<dbReference type="Gene3D" id="3.90.1150.10">
    <property type="entry name" value="Aspartate Aminotransferase, domain 1"/>
    <property type="match status" value="1"/>
</dbReference>
<evidence type="ECO:0000256" key="2">
    <source>
        <dbReference type="ARBA" id="ARBA00005011"/>
    </source>
</evidence>
<dbReference type="InterPro" id="IPR005861">
    <property type="entry name" value="HisP_aminotrans"/>
</dbReference>
<reference evidence="11 12" key="1">
    <citation type="submission" date="2023-02" db="EMBL/GenBank/DDBJ databases">
        <title>Oceanobacillus kimchii IFOP_LL358 isolated form Alexandrium catenella lab strain.</title>
        <authorList>
            <person name="Gajardo G."/>
            <person name="Ueki S."/>
            <person name="Maruyama F."/>
        </authorList>
    </citation>
    <scope>NUCLEOTIDE SEQUENCE [LARGE SCALE GENOMIC DNA]</scope>
    <source>
        <strain evidence="11 12">IFOP_LL358</strain>
    </source>
</reference>
<dbReference type="RefSeq" id="WP_317957713.1">
    <property type="nucleotide sequence ID" value="NZ_BSKO01000001.1"/>
</dbReference>
<evidence type="ECO:0000256" key="8">
    <source>
        <dbReference type="ARBA" id="ARBA00047481"/>
    </source>
</evidence>
<evidence type="ECO:0000313" key="12">
    <source>
        <dbReference type="Proteomes" id="UP001275436"/>
    </source>
</evidence>
<evidence type="ECO:0000256" key="7">
    <source>
        <dbReference type="ARBA" id="ARBA00023102"/>
    </source>
</evidence>
<comment type="similarity">
    <text evidence="9">Belongs to the class-II pyridoxal-phosphate-dependent aminotransferase family. Histidinol-phosphate aminotransferase subfamily.</text>
</comment>
<dbReference type="InterPro" id="IPR001917">
    <property type="entry name" value="Aminotrans_II_pyridoxalP_BS"/>
</dbReference>
<dbReference type="PANTHER" id="PTHR43643:SF3">
    <property type="entry name" value="HISTIDINOL-PHOSPHATE AMINOTRANSFERASE"/>
    <property type="match status" value="1"/>
</dbReference>
<dbReference type="Gene3D" id="3.40.640.10">
    <property type="entry name" value="Type I PLP-dependent aspartate aminotransferase-like (Major domain)"/>
    <property type="match status" value="1"/>
</dbReference>
<comment type="subunit">
    <text evidence="3 9">Homodimer.</text>
</comment>
<dbReference type="HAMAP" id="MF_01023">
    <property type="entry name" value="HisC_aminotrans_2"/>
    <property type="match status" value="1"/>
</dbReference>
<evidence type="ECO:0000259" key="10">
    <source>
        <dbReference type="Pfam" id="PF00155"/>
    </source>
</evidence>
<feature type="modified residue" description="N6-(pyridoxal phosphate)lysine" evidence="9">
    <location>
        <position position="209"/>
    </location>
</feature>
<dbReference type="InterPro" id="IPR015422">
    <property type="entry name" value="PyrdxlP-dep_Trfase_small"/>
</dbReference>
<comment type="cofactor">
    <cofactor evidence="1 9">
        <name>pyridoxal 5'-phosphate</name>
        <dbReference type="ChEBI" id="CHEBI:597326"/>
    </cofactor>
</comment>
<dbReference type="InterPro" id="IPR004839">
    <property type="entry name" value="Aminotransferase_I/II_large"/>
</dbReference>
<dbReference type="Proteomes" id="UP001275436">
    <property type="component" value="Unassembled WGS sequence"/>
</dbReference>
<comment type="catalytic activity">
    <reaction evidence="8 9">
        <text>L-histidinol phosphate + 2-oxoglutarate = 3-(imidazol-4-yl)-2-oxopropyl phosphate + L-glutamate</text>
        <dbReference type="Rhea" id="RHEA:23744"/>
        <dbReference type="ChEBI" id="CHEBI:16810"/>
        <dbReference type="ChEBI" id="CHEBI:29985"/>
        <dbReference type="ChEBI" id="CHEBI:57766"/>
        <dbReference type="ChEBI" id="CHEBI:57980"/>
        <dbReference type="EC" id="2.6.1.9"/>
    </reaction>
</comment>
<keyword evidence="12" id="KW-1185">Reference proteome</keyword>
<keyword evidence="7 9" id="KW-0368">Histidine biosynthesis</keyword>
<keyword evidence="5 9" id="KW-0808">Transferase</keyword>
<keyword evidence="6 9" id="KW-0663">Pyridoxal phosphate</keyword>
<keyword evidence="9" id="KW-0028">Amino-acid biosynthesis</keyword>
<sequence length="354" mass="40447">MSKFWSSLARQVNPYIPGEQLNDETIIKLNTNENPYPPSNQVIQAIDKESKNLRLYPSPTIDELRSEIGNMYGLSQDHIFIGNGSDEVLAFSFMAFFEPGKRIKYPEITYSFYPVYAKLFNISFEQIQLNDDYTIPVEHFYDSDGGLIFPNPNAPTGIYLELEEIKRIIENNPNHVVIIDEAYIDFAKESAVSLIDTFPNLLVIQTMSKSRSLAGLRIGFAIGNPELINGLERIKNSFNSYTVDRLAIAGAIEAIKDNKYFQQTTSKIIESRSYLEKQLEARHFDILPSQANFLLVSHKEVNAEILYQKLKKQGILVRYFQKPGLENFLRISIGTPEQIDKLLKKIDHIIKPSP</sequence>
<name>A0ABQ5TFB1_9BACI</name>
<evidence type="ECO:0000256" key="1">
    <source>
        <dbReference type="ARBA" id="ARBA00001933"/>
    </source>
</evidence>
<dbReference type="Pfam" id="PF00155">
    <property type="entry name" value="Aminotran_1_2"/>
    <property type="match status" value="1"/>
</dbReference>
<dbReference type="PANTHER" id="PTHR43643">
    <property type="entry name" value="HISTIDINOL-PHOSPHATE AMINOTRANSFERASE 2"/>
    <property type="match status" value="1"/>
</dbReference>
<feature type="domain" description="Aminotransferase class I/classII large" evidence="10">
    <location>
        <begin position="25"/>
        <end position="346"/>
    </location>
</feature>
<accession>A0ABQ5TFB1</accession>